<reference evidence="3" key="1">
    <citation type="submission" date="2018-06" db="EMBL/GenBank/DDBJ databases">
        <authorList>
            <consortium name="Pathogen Informatics"/>
            <person name="Doyle S."/>
        </authorList>
    </citation>
    <scope>NUCLEOTIDE SEQUENCE [LARGE SCALE GENOMIC DNA]</scope>
    <source>
        <strain evidence="3">NCTC11421</strain>
    </source>
</reference>
<dbReference type="Pfam" id="PF04860">
    <property type="entry name" value="Phage_portal"/>
    <property type="match status" value="1"/>
</dbReference>
<dbReference type="Pfam" id="PF04233">
    <property type="entry name" value="Phage_Mu_F"/>
    <property type="match status" value="1"/>
</dbReference>
<feature type="compositionally biased region" description="Basic and acidic residues" evidence="1">
    <location>
        <begin position="429"/>
        <end position="440"/>
    </location>
</feature>
<name>A0A378VY28_NEIGO</name>
<dbReference type="EMBL" id="UGRI01000001">
    <property type="protein sequence ID" value="SUA24117.1"/>
    <property type="molecule type" value="Genomic_DNA"/>
</dbReference>
<evidence type="ECO:0000256" key="1">
    <source>
        <dbReference type="SAM" id="MobiDB-lite"/>
    </source>
</evidence>
<feature type="region of interest" description="Disordered" evidence="1">
    <location>
        <begin position="419"/>
        <end position="456"/>
    </location>
</feature>
<organism evidence="3">
    <name type="scientific">Neisseria gonorrhoeae</name>
    <dbReference type="NCBI Taxonomy" id="485"/>
    <lineage>
        <taxon>Bacteria</taxon>
        <taxon>Pseudomonadati</taxon>
        <taxon>Pseudomonadota</taxon>
        <taxon>Betaproteobacteria</taxon>
        <taxon>Neisseriales</taxon>
        <taxon>Neisseriaceae</taxon>
        <taxon>Neisseria</taxon>
    </lineage>
</organism>
<evidence type="ECO:0000259" key="2">
    <source>
        <dbReference type="Pfam" id="PF04233"/>
    </source>
</evidence>
<dbReference type="InterPro" id="IPR006944">
    <property type="entry name" value="Phage/GTA_portal"/>
</dbReference>
<accession>A0A378VY28</accession>
<evidence type="ECO:0000313" key="3">
    <source>
        <dbReference type="EMBL" id="SUA24117.1"/>
    </source>
</evidence>
<protein>
    <submittedName>
        <fullName evidence="3">Phage associated protein</fullName>
    </submittedName>
</protein>
<dbReference type="InterPro" id="IPR006528">
    <property type="entry name" value="Phage_head_morphogenesis_dom"/>
</dbReference>
<feature type="domain" description="Phage head morphogenesis" evidence="2">
    <location>
        <begin position="597"/>
        <end position="704"/>
    </location>
</feature>
<gene>
    <name evidence="3" type="ORF">NCTC11421_02107</name>
</gene>
<sequence>MSKKTPLSQGFIARVAAGVRYAFTGNADGWFDAGEPSAPAAQQAEGRRFDYEPFYNVGHSKPREREAVGFAQLRALADNYDVLRLVIEARKDQMECLKWTIQKRDVESTEDDESQRKDRKVDEAVAFFRSPDKEHTWADWLRILLEDLFVIDAPCIYPRKTLGGGLYALEVMDGATIKRVLDNTGRMPLPPDTAYQQILHGMAAVDYTADELIYRSRNNRSYKVYGYSPVEQIIMTVNIALKRQVHALEYYTAGSVPDALVGVPETWSADDIRRFQEYWDLLLSGETAQRRKMRFVPGELSRNFRETKQPPLKDVYDEWLARVVCFAFSVEPTPFVAQVNRSVAETSREQSLSDGMGSLKNWVKALIDDVLARYMNMAAYEFVWKGEESLNPKEQAEIYAIYKNAGILTADEIRAELGKEPLPGQGQPEPDKQDGRKPEEPPNQGAEKLGKSESPMSEDESAALIEAYLLTRIDGLAEQIAALIEGAAVDWQAGDLAAELSRAAGVVANGLDFGDWSGLSDVVEPIIRRVAEDGAVAALLRVMPEPAAGMVTNIRSRAVKWAHERAAEMVGMKRAGGGLVRNPAAEWQITEGTREMIRAQVAEAMRNGDSVQELAGRLKESHAFSNARARTIARTETAMADGMGNLIGWEETGLVAGKQWITAKDDKVSDVCNANGGMGVIGLHEPFSHGALTIPGHPNCRCAVVPVLAEDMPES</sequence>
<dbReference type="AlphaFoldDB" id="A0A378VY28"/>
<proteinExistence type="predicted"/>
<dbReference type="NCBIfam" id="TIGR01641">
    <property type="entry name" value="phageSPP1_gp7"/>
    <property type="match status" value="1"/>
</dbReference>